<evidence type="ECO:0000256" key="1">
    <source>
        <dbReference type="SAM" id="MobiDB-lite"/>
    </source>
</evidence>
<name>A0A178MTK1_9PROT</name>
<dbReference type="Proteomes" id="UP000078543">
    <property type="component" value="Unassembled WGS sequence"/>
</dbReference>
<dbReference type="EMBL" id="LWQU01000130">
    <property type="protein sequence ID" value="OAN51552.1"/>
    <property type="molecule type" value="Genomic_DNA"/>
</dbReference>
<proteinExistence type="predicted"/>
<comment type="caution">
    <text evidence="2">The sequence shown here is derived from an EMBL/GenBank/DDBJ whole genome shotgun (WGS) entry which is preliminary data.</text>
</comment>
<organism evidence="2 3">
    <name type="scientific">Magnetospirillum moscoviense</name>
    <dbReference type="NCBI Taxonomy" id="1437059"/>
    <lineage>
        <taxon>Bacteria</taxon>
        <taxon>Pseudomonadati</taxon>
        <taxon>Pseudomonadota</taxon>
        <taxon>Alphaproteobacteria</taxon>
        <taxon>Rhodospirillales</taxon>
        <taxon>Rhodospirillaceae</taxon>
        <taxon>Magnetospirillum</taxon>
    </lineage>
</organism>
<dbReference type="AlphaFoldDB" id="A0A178MTK1"/>
<evidence type="ECO:0000313" key="2">
    <source>
        <dbReference type="EMBL" id="OAN51552.1"/>
    </source>
</evidence>
<protein>
    <submittedName>
        <fullName evidence="2">Uncharacterized protein</fullName>
    </submittedName>
</protein>
<accession>A0A178MTK1</accession>
<sequence length="74" mass="7927">MAPPTEIHGVVAVTTRNSPGEFIDLIVPNADDNVGGWCSDPPRWQPYCGRSWLDPGPAVGQAPSPPESRDDDVD</sequence>
<dbReference type="RefSeq" id="WP_068499446.1">
    <property type="nucleotide sequence ID" value="NZ_LWQU01000130.1"/>
</dbReference>
<evidence type="ECO:0000313" key="3">
    <source>
        <dbReference type="Proteomes" id="UP000078543"/>
    </source>
</evidence>
<feature type="region of interest" description="Disordered" evidence="1">
    <location>
        <begin position="50"/>
        <end position="74"/>
    </location>
</feature>
<gene>
    <name evidence="2" type="ORF">A6A05_01435</name>
</gene>
<reference evidence="2 3" key="1">
    <citation type="submission" date="2016-04" db="EMBL/GenBank/DDBJ databases">
        <title>Draft genome sequence of freshwater magnetotactic bacteria Magnetospirillum marisnigri SP-1 and Magnetospirillum moscoviense BB-1.</title>
        <authorList>
            <person name="Koziaeva V."/>
            <person name="Dziuba M.V."/>
            <person name="Ivanov T.M."/>
            <person name="Kuznetsov B."/>
            <person name="Grouzdev D.S."/>
        </authorList>
    </citation>
    <scope>NUCLEOTIDE SEQUENCE [LARGE SCALE GENOMIC DNA]</scope>
    <source>
        <strain evidence="2 3">BB-1</strain>
    </source>
</reference>
<keyword evidence="3" id="KW-1185">Reference proteome</keyword>